<dbReference type="AlphaFoldDB" id="A0AA36NKB0"/>
<feature type="region of interest" description="Disordered" evidence="2">
    <location>
        <begin position="548"/>
        <end position="598"/>
    </location>
</feature>
<dbReference type="EMBL" id="CAUJNA010003676">
    <property type="protein sequence ID" value="CAJ1407556.1"/>
    <property type="molecule type" value="Genomic_DNA"/>
</dbReference>
<gene>
    <name evidence="4" type="ORF">EVOR1521_LOCUS29213</name>
</gene>
<feature type="chain" id="PRO_5041338372" evidence="3">
    <location>
        <begin position="19"/>
        <end position="1031"/>
    </location>
</feature>
<dbReference type="PANTHER" id="PTHR31562">
    <property type="entry name" value="PROTEIN CBG18972"/>
    <property type="match status" value="1"/>
</dbReference>
<evidence type="ECO:0000256" key="3">
    <source>
        <dbReference type="SAM" id="SignalP"/>
    </source>
</evidence>
<evidence type="ECO:0000256" key="2">
    <source>
        <dbReference type="SAM" id="MobiDB-lite"/>
    </source>
</evidence>
<dbReference type="Gene3D" id="3.90.550.10">
    <property type="entry name" value="Spore Coat Polysaccharide Biosynthesis Protein SpsA, Chain A"/>
    <property type="match status" value="1"/>
</dbReference>
<dbReference type="InterPro" id="IPR004988">
    <property type="entry name" value="DUF273"/>
</dbReference>
<reference evidence="4" key="1">
    <citation type="submission" date="2023-08" db="EMBL/GenBank/DDBJ databases">
        <authorList>
            <person name="Chen Y."/>
            <person name="Shah S."/>
            <person name="Dougan E. K."/>
            <person name="Thang M."/>
            <person name="Chan C."/>
        </authorList>
    </citation>
    <scope>NUCLEOTIDE SEQUENCE</scope>
</reference>
<evidence type="ECO:0000313" key="4">
    <source>
        <dbReference type="EMBL" id="CAJ1407556.1"/>
    </source>
</evidence>
<dbReference type="Pfam" id="PF03314">
    <property type="entry name" value="DUF273"/>
    <property type="match status" value="1"/>
</dbReference>
<feature type="compositionally biased region" description="Pro residues" evidence="2">
    <location>
        <begin position="558"/>
        <end position="570"/>
    </location>
</feature>
<organism evidence="4 5">
    <name type="scientific">Effrenium voratum</name>
    <dbReference type="NCBI Taxonomy" id="2562239"/>
    <lineage>
        <taxon>Eukaryota</taxon>
        <taxon>Sar</taxon>
        <taxon>Alveolata</taxon>
        <taxon>Dinophyceae</taxon>
        <taxon>Suessiales</taxon>
        <taxon>Symbiodiniaceae</taxon>
        <taxon>Effrenium</taxon>
    </lineage>
</organism>
<dbReference type="PANTHER" id="PTHR31562:SF4">
    <property type="entry name" value="DUF268 DOMAIN-CONTAINING PROTEIN-RELATED"/>
    <property type="match status" value="1"/>
</dbReference>
<feature type="signal peptide" evidence="3">
    <location>
        <begin position="1"/>
        <end position="18"/>
    </location>
</feature>
<accession>A0AA36NKB0</accession>
<feature type="coiled-coil region" evidence="1">
    <location>
        <begin position="509"/>
        <end position="545"/>
    </location>
</feature>
<sequence>MFSLAKICGLALVQQFLASSPEEAGLAVDDDCRDAETCALNALQLSRKRCDFDFETDVQQPMVKMTDEIEALNNRLVVLVARAMRTSFKDDFSKLVGATAEAVGVIERITPKFMLMVNKTSAVLPDKGIKNFGSAAEREQHALLTMQNFAIGHAGEIMTNIATMRDLHKENASFASDVNGVAQLAQEWLQGVLKTAWADAAEQLPRINALVKDEYTNTSQMVTEAACAANTASSIAQLTSLYAAIVSAGADCNATNKTMFSVEDCESSALSVQSGIAKVITASAKMMSNCYQSSWVCSNEANSATYGLLKAYISTIVVKDSCRSSDPIALAVCESESFKLVSTLGVAAGHMRKELSLLRARFDLRLDAERLRTQVATEELQKACEAAVRAEHASATRQVAATRAELAEEMGTYRANEAAAFQGLRAEVEAQKASADSEQRRHARQEAAQAARLESAEAGAVLARQEAAAAVESAQREVDAVKASFELRREEQVAEVVSRFEGEHFRLSVEAAQEAQRRAQAEQEAAELRAKLDSLRCALAKRAEEVSEMKELCEARPAPEPPEPMPPMEPMEPMEPKEPTEPEPRSEGAPSAPSALSDTDLAREGQSLRLCDLESRLMSHAADEFARLSLLEDQFRRALASKNDVIDELKDELGRREAEIFEARGILATLARRSKAKSVAGKRRDPPRLIRAEVSPTGKAGALLQASVAPEVRGARHAGVAVLADLHFERRYRKQIESVRCYAQKQGYDLWLLRGTEFPACERLFAPADFFFLKHCAAAGLLEQQAPEYALAVLDADVMPVVMDRGLDAWMGGGDLQFYERIAGEEIMAGNYIAKNKPWVRKFLQNWAARRWSQPGGFSSADEGALHVALVETLEVKARQRVAELYANLTAPVADLEPYFRFVEEAKRALGPPRKWLMDRTRLGQEHNCRKCVLAIWPRMSFFVDDGVYLNRHGSRLGPVMHHGIKSPKDARRYMPGACELGRELLVESWQLGQEALQLAEGYPHLYPKGSDCQLCAGRCVANFSCRPLEL</sequence>
<evidence type="ECO:0000313" key="5">
    <source>
        <dbReference type="Proteomes" id="UP001178507"/>
    </source>
</evidence>
<protein>
    <submittedName>
        <fullName evidence="4">Uncharacterized protein</fullName>
    </submittedName>
</protein>
<dbReference type="Proteomes" id="UP001178507">
    <property type="component" value="Unassembled WGS sequence"/>
</dbReference>
<feature type="coiled-coil region" evidence="1">
    <location>
        <begin position="632"/>
        <end position="659"/>
    </location>
</feature>
<keyword evidence="5" id="KW-1185">Reference proteome</keyword>
<name>A0AA36NKB0_9DINO</name>
<evidence type="ECO:0000256" key="1">
    <source>
        <dbReference type="SAM" id="Coils"/>
    </source>
</evidence>
<comment type="caution">
    <text evidence="4">The sequence shown here is derived from an EMBL/GenBank/DDBJ whole genome shotgun (WGS) entry which is preliminary data.</text>
</comment>
<feature type="compositionally biased region" description="Basic and acidic residues" evidence="2">
    <location>
        <begin position="574"/>
        <end position="586"/>
    </location>
</feature>
<proteinExistence type="predicted"/>
<dbReference type="InterPro" id="IPR029044">
    <property type="entry name" value="Nucleotide-diphossugar_trans"/>
</dbReference>
<keyword evidence="1" id="KW-0175">Coiled coil</keyword>
<keyword evidence="3" id="KW-0732">Signal</keyword>